<dbReference type="GO" id="GO:0003700">
    <property type="term" value="F:DNA-binding transcription factor activity"/>
    <property type="evidence" value="ECO:0007669"/>
    <property type="project" value="TreeGrafter"/>
</dbReference>
<evidence type="ECO:0000313" key="3">
    <source>
        <dbReference type="Proteomes" id="UP000198324"/>
    </source>
</evidence>
<dbReference type="GO" id="GO:0003677">
    <property type="term" value="F:DNA binding"/>
    <property type="evidence" value="ECO:0007669"/>
    <property type="project" value="InterPro"/>
</dbReference>
<dbReference type="Gene3D" id="1.10.10.10">
    <property type="entry name" value="Winged helix-like DNA-binding domain superfamily/Winged helix DNA-binding domain"/>
    <property type="match status" value="1"/>
</dbReference>
<dbReference type="OrthoDB" id="5465294at2"/>
<protein>
    <submittedName>
        <fullName evidence="2">IclR helix-turn-helix domain-containing protein</fullName>
    </submittedName>
</protein>
<evidence type="ECO:0000313" key="2">
    <source>
        <dbReference type="EMBL" id="SNS06004.1"/>
    </source>
</evidence>
<dbReference type="PANTHER" id="PTHR30136">
    <property type="entry name" value="HELIX-TURN-HELIX TRANSCRIPTIONAL REGULATOR, ICLR FAMILY"/>
    <property type="match status" value="1"/>
</dbReference>
<accession>A0A239BG05</accession>
<reference evidence="2 3" key="1">
    <citation type="submission" date="2017-06" db="EMBL/GenBank/DDBJ databases">
        <authorList>
            <person name="Kim H.J."/>
            <person name="Triplett B.A."/>
        </authorList>
    </citation>
    <scope>NUCLEOTIDE SEQUENCE [LARGE SCALE GENOMIC DNA]</scope>
    <source>
        <strain evidence="2 3">DSM 13116</strain>
    </source>
</reference>
<dbReference type="GO" id="GO:0045892">
    <property type="term" value="P:negative regulation of DNA-templated transcription"/>
    <property type="evidence" value="ECO:0007669"/>
    <property type="project" value="TreeGrafter"/>
</dbReference>
<gene>
    <name evidence="2" type="ORF">SAMN04488503_2501</name>
</gene>
<organism evidence="2 3">
    <name type="scientific">Humidesulfovibrio mexicanus</name>
    <dbReference type="NCBI Taxonomy" id="147047"/>
    <lineage>
        <taxon>Bacteria</taxon>
        <taxon>Pseudomonadati</taxon>
        <taxon>Thermodesulfobacteriota</taxon>
        <taxon>Desulfovibrionia</taxon>
        <taxon>Desulfovibrionales</taxon>
        <taxon>Desulfovibrionaceae</taxon>
        <taxon>Humidesulfovibrio</taxon>
    </lineage>
</organism>
<dbReference type="InterPro" id="IPR036388">
    <property type="entry name" value="WH-like_DNA-bd_sf"/>
</dbReference>
<dbReference type="InterPro" id="IPR050707">
    <property type="entry name" value="HTH_MetabolicPath_Reg"/>
</dbReference>
<dbReference type="SUPFAM" id="SSF46785">
    <property type="entry name" value="Winged helix' DNA-binding domain"/>
    <property type="match status" value="1"/>
</dbReference>
<keyword evidence="3" id="KW-1185">Reference proteome</keyword>
<dbReference type="Proteomes" id="UP000198324">
    <property type="component" value="Unassembled WGS sequence"/>
</dbReference>
<name>A0A239BG05_9BACT</name>
<dbReference type="PANTHER" id="PTHR30136:SF35">
    <property type="entry name" value="HTH-TYPE TRANSCRIPTIONAL REGULATOR RV1719"/>
    <property type="match status" value="1"/>
</dbReference>
<feature type="domain" description="HTH iclR-type" evidence="1">
    <location>
        <begin position="8"/>
        <end position="58"/>
    </location>
</feature>
<sequence length="101" mass="10861">MKDNTISSARRALRVLKILKGHTITGISNKEISESLGESPVNVSRALAELEAEGLATKLDNGRWAHSVAMLQISAAHTAHMASLQDRMSEINQRVAAGATR</sequence>
<dbReference type="Pfam" id="PF09339">
    <property type="entry name" value="HTH_IclR"/>
    <property type="match status" value="1"/>
</dbReference>
<proteinExistence type="predicted"/>
<dbReference type="InterPro" id="IPR005471">
    <property type="entry name" value="Tscrpt_reg_IclR_N"/>
</dbReference>
<dbReference type="AlphaFoldDB" id="A0A239BG05"/>
<dbReference type="InterPro" id="IPR036390">
    <property type="entry name" value="WH_DNA-bd_sf"/>
</dbReference>
<evidence type="ECO:0000259" key="1">
    <source>
        <dbReference type="Pfam" id="PF09339"/>
    </source>
</evidence>
<dbReference type="EMBL" id="FZOC01000005">
    <property type="protein sequence ID" value="SNS06004.1"/>
    <property type="molecule type" value="Genomic_DNA"/>
</dbReference>
<dbReference type="RefSeq" id="WP_089274717.1">
    <property type="nucleotide sequence ID" value="NZ_FZOC01000005.1"/>
</dbReference>